<feature type="domain" description="Multidrug resistance protein MdtA-like alpha-helical hairpin" evidence="4">
    <location>
        <begin position="102"/>
        <end position="168"/>
    </location>
</feature>
<keyword evidence="3" id="KW-0732">Signal</keyword>
<dbReference type="InterPro" id="IPR058626">
    <property type="entry name" value="MdtA-like_b-barrel"/>
</dbReference>
<organism evidence="8 9">
    <name type="scientific">Sporomusa malonica</name>
    <dbReference type="NCBI Taxonomy" id="112901"/>
    <lineage>
        <taxon>Bacteria</taxon>
        <taxon>Bacillati</taxon>
        <taxon>Bacillota</taxon>
        <taxon>Negativicutes</taxon>
        <taxon>Selenomonadales</taxon>
        <taxon>Sporomusaceae</taxon>
        <taxon>Sporomusa</taxon>
    </lineage>
</organism>
<feature type="chain" id="PRO_5039076011" evidence="3">
    <location>
        <begin position="19"/>
        <end position="379"/>
    </location>
</feature>
<dbReference type="RefSeq" id="WP_084575972.1">
    <property type="nucleotide sequence ID" value="NZ_CP155572.1"/>
</dbReference>
<dbReference type="Gene3D" id="2.40.30.170">
    <property type="match status" value="1"/>
</dbReference>
<dbReference type="Gene3D" id="1.10.287.470">
    <property type="entry name" value="Helix hairpin bin"/>
    <property type="match status" value="1"/>
</dbReference>
<dbReference type="Pfam" id="PF25917">
    <property type="entry name" value="BSH_RND"/>
    <property type="match status" value="1"/>
</dbReference>
<dbReference type="Pfam" id="PF25944">
    <property type="entry name" value="Beta-barrel_RND"/>
    <property type="match status" value="1"/>
</dbReference>
<dbReference type="SUPFAM" id="SSF111369">
    <property type="entry name" value="HlyD-like secretion proteins"/>
    <property type="match status" value="1"/>
</dbReference>
<keyword evidence="9" id="KW-1185">Reference proteome</keyword>
<dbReference type="PANTHER" id="PTHR30158">
    <property type="entry name" value="ACRA/E-RELATED COMPONENT OF DRUG EFFLUX TRANSPORTER"/>
    <property type="match status" value="1"/>
</dbReference>
<dbReference type="InterPro" id="IPR006143">
    <property type="entry name" value="RND_pump_MFP"/>
</dbReference>
<name>A0A1W2C1S7_9FIRM</name>
<comment type="similarity">
    <text evidence="2">Belongs to the membrane fusion protein (MFP) (TC 8.A.1) family.</text>
</comment>
<dbReference type="PROSITE" id="PS51257">
    <property type="entry name" value="PROKAR_LIPOPROTEIN"/>
    <property type="match status" value="1"/>
</dbReference>
<reference evidence="8 9" key="1">
    <citation type="submission" date="2017-04" db="EMBL/GenBank/DDBJ databases">
        <authorList>
            <person name="Afonso C.L."/>
            <person name="Miller P.J."/>
            <person name="Scott M.A."/>
            <person name="Spackman E."/>
            <person name="Goraichik I."/>
            <person name="Dimitrov K.M."/>
            <person name="Suarez D.L."/>
            <person name="Swayne D.E."/>
        </authorList>
    </citation>
    <scope>NUCLEOTIDE SEQUENCE [LARGE SCALE GENOMIC DNA]</scope>
    <source>
        <strain evidence="8 9">DSM 5090</strain>
    </source>
</reference>
<evidence type="ECO:0000256" key="3">
    <source>
        <dbReference type="SAM" id="SignalP"/>
    </source>
</evidence>
<dbReference type="Pfam" id="PF25967">
    <property type="entry name" value="RND-MFP_C"/>
    <property type="match status" value="1"/>
</dbReference>
<dbReference type="NCBIfam" id="TIGR01730">
    <property type="entry name" value="RND_mfp"/>
    <property type="match status" value="1"/>
</dbReference>
<feature type="domain" description="Multidrug resistance protein MdtA-like barrel-sandwich hybrid" evidence="5">
    <location>
        <begin position="60"/>
        <end position="197"/>
    </location>
</feature>
<dbReference type="InterPro" id="IPR058627">
    <property type="entry name" value="MdtA-like_C"/>
</dbReference>
<gene>
    <name evidence="8" type="ORF">SAMN04488500_10968</name>
</gene>
<comment type="subcellular location">
    <subcellularLocation>
        <location evidence="1">Cell envelope</location>
    </subcellularLocation>
</comment>
<dbReference type="Pfam" id="PF25876">
    <property type="entry name" value="HH_MFP_RND"/>
    <property type="match status" value="1"/>
</dbReference>
<dbReference type="GO" id="GO:0022857">
    <property type="term" value="F:transmembrane transporter activity"/>
    <property type="evidence" value="ECO:0007669"/>
    <property type="project" value="InterPro"/>
</dbReference>
<evidence type="ECO:0000259" key="7">
    <source>
        <dbReference type="Pfam" id="PF25967"/>
    </source>
</evidence>
<evidence type="ECO:0000313" key="8">
    <source>
        <dbReference type="EMBL" id="SMC79139.1"/>
    </source>
</evidence>
<dbReference type="EMBL" id="FWXI01000009">
    <property type="protein sequence ID" value="SMC79139.1"/>
    <property type="molecule type" value="Genomic_DNA"/>
</dbReference>
<dbReference type="Gene3D" id="2.40.420.20">
    <property type="match status" value="1"/>
</dbReference>
<dbReference type="FunFam" id="2.40.420.20:FF:000001">
    <property type="entry name" value="Efflux RND transporter periplasmic adaptor subunit"/>
    <property type="match status" value="1"/>
</dbReference>
<feature type="signal peptide" evidence="3">
    <location>
        <begin position="1"/>
        <end position="18"/>
    </location>
</feature>
<evidence type="ECO:0000256" key="1">
    <source>
        <dbReference type="ARBA" id="ARBA00004196"/>
    </source>
</evidence>
<protein>
    <submittedName>
        <fullName evidence="8">Membrane fusion protein, multidrug efflux system</fullName>
    </submittedName>
</protein>
<evidence type="ECO:0000259" key="4">
    <source>
        <dbReference type="Pfam" id="PF25876"/>
    </source>
</evidence>
<dbReference type="GO" id="GO:0046677">
    <property type="term" value="P:response to antibiotic"/>
    <property type="evidence" value="ECO:0007669"/>
    <property type="project" value="TreeGrafter"/>
</dbReference>
<feature type="domain" description="Multidrug resistance protein MdtA-like beta-barrel" evidence="6">
    <location>
        <begin position="206"/>
        <end position="286"/>
    </location>
</feature>
<accession>A0A1W2C1S7</accession>
<dbReference type="STRING" id="112901.SAMN04488500_10968"/>
<feature type="domain" description="Multidrug resistance protein MdtA-like C-terminal permuted SH3" evidence="7">
    <location>
        <begin position="296"/>
        <end position="353"/>
    </location>
</feature>
<dbReference type="InterPro" id="IPR058625">
    <property type="entry name" value="MdtA-like_BSH"/>
</dbReference>
<dbReference type="Proteomes" id="UP000192738">
    <property type="component" value="Unassembled WGS sequence"/>
</dbReference>
<proteinExistence type="inferred from homology"/>
<dbReference type="AlphaFoldDB" id="A0A1W2C1S7"/>
<evidence type="ECO:0000313" key="9">
    <source>
        <dbReference type="Proteomes" id="UP000192738"/>
    </source>
</evidence>
<dbReference type="Gene3D" id="2.40.50.100">
    <property type="match status" value="1"/>
</dbReference>
<evidence type="ECO:0000256" key="2">
    <source>
        <dbReference type="ARBA" id="ARBA00009477"/>
    </source>
</evidence>
<evidence type="ECO:0000259" key="5">
    <source>
        <dbReference type="Pfam" id="PF25917"/>
    </source>
</evidence>
<dbReference type="OrthoDB" id="9801814at2"/>
<dbReference type="InterPro" id="IPR058624">
    <property type="entry name" value="MdtA-like_HH"/>
</dbReference>
<sequence>MRRISYFVIIAAALAVLAAGCGNKPAMQQGPQTVEVKAMQVIQKDTPVTHEFVGQVQAKNEVQIRARVAGNIVAKMVAGGATVTEGQPLFQIDRRQYESVLLTAKAQLAQSEAVLSNSRLDSNRYRTLASQQAIAQQNLDTQLAVEQQNAAAVDVNRARVKQAEDDLADTLIVAPFSGRIDVNELSVGGFVQSGSTVLATISSVDPVFVQFNMSETEYLKFSKLGATPADWGKNLKLTLSDGSEYPLSGEVEQVDRGLAQNTGTLTLKATFNNPNKLLVPGMFARIVAQGEMRKGALLIPQRAVQQLLDKTFVTVVAEGDKAETRPVKLGVRIGSLWMVEEGLNANDRIVVEGSLKLQPGTSLKVVMIGLNDLQTQAKQ</sequence>
<evidence type="ECO:0000259" key="6">
    <source>
        <dbReference type="Pfam" id="PF25944"/>
    </source>
</evidence>
<dbReference type="GO" id="GO:0005886">
    <property type="term" value="C:plasma membrane"/>
    <property type="evidence" value="ECO:0007669"/>
    <property type="project" value="UniProtKB-SubCell"/>
</dbReference>